<name>A0ABZ2MAA7_9BACT</name>
<dbReference type="RefSeq" id="WP_394829054.1">
    <property type="nucleotide sequence ID" value="NZ_CP089984.1"/>
</dbReference>
<evidence type="ECO:0000256" key="1">
    <source>
        <dbReference type="SAM" id="MobiDB-lite"/>
    </source>
</evidence>
<feature type="transmembrane region" description="Helical" evidence="2">
    <location>
        <begin position="49"/>
        <end position="68"/>
    </location>
</feature>
<keyword evidence="2" id="KW-1133">Transmembrane helix</keyword>
<keyword evidence="2" id="KW-0812">Transmembrane</keyword>
<organism evidence="3 4">
    <name type="scientific">Pendulispora albinea</name>
    <dbReference type="NCBI Taxonomy" id="2741071"/>
    <lineage>
        <taxon>Bacteria</taxon>
        <taxon>Pseudomonadati</taxon>
        <taxon>Myxococcota</taxon>
        <taxon>Myxococcia</taxon>
        <taxon>Myxococcales</taxon>
        <taxon>Sorangiineae</taxon>
        <taxon>Pendulisporaceae</taxon>
        <taxon>Pendulispora</taxon>
    </lineage>
</organism>
<feature type="region of interest" description="Disordered" evidence="1">
    <location>
        <begin position="67"/>
        <end position="103"/>
    </location>
</feature>
<dbReference type="EMBL" id="CP089984">
    <property type="protein sequence ID" value="WXB19438.1"/>
    <property type="molecule type" value="Genomic_DNA"/>
</dbReference>
<protein>
    <submittedName>
        <fullName evidence="3">Uncharacterized protein</fullName>
    </submittedName>
</protein>
<reference evidence="3 4" key="1">
    <citation type="submission" date="2021-12" db="EMBL/GenBank/DDBJ databases">
        <title>Discovery of the Pendulisporaceae a myxobacterial family with distinct sporulation behavior and unique specialized metabolism.</title>
        <authorList>
            <person name="Garcia R."/>
            <person name="Popoff A."/>
            <person name="Bader C.D."/>
            <person name="Loehr J."/>
            <person name="Walesch S."/>
            <person name="Walt C."/>
            <person name="Boldt J."/>
            <person name="Bunk B."/>
            <person name="Haeckl F.J.F.P.J."/>
            <person name="Gunesch A.P."/>
            <person name="Birkelbach J."/>
            <person name="Nuebel U."/>
            <person name="Pietschmann T."/>
            <person name="Bach T."/>
            <person name="Mueller R."/>
        </authorList>
    </citation>
    <scope>NUCLEOTIDE SEQUENCE [LARGE SCALE GENOMIC DNA]</scope>
    <source>
        <strain evidence="3 4">MSr11954</strain>
    </source>
</reference>
<keyword evidence="4" id="KW-1185">Reference proteome</keyword>
<evidence type="ECO:0000256" key="2">
    <source>
        <dbReference type="SAM" id="Phobius"/>
    </source>
</evidence>
<evidence type="ECO:0000313" key="4">
    <source>
        <dbReference type="Proteomes" id="UP001370348"/>
    </source>
</evidence>
<sequence length="103" mass="10996">MNDARVDEAIARAQEEPLAWDATRAARVLSSITCRNQKRLRRRRWTQRAFVLTGACTWLVVASLRAASAPPSASKGEPTGAPHAMANRAAPLDDGGAAARDGS</sequence>
<gene>
    <name evidence="3" type="ORF">LZC94_19675</name>
</gene>
<dbReference type="Proteomes" id="UP001370348">
    <property type="component" value="Chromosome"/>
</dbReference>
<proteinExistence type="predicted"/>
<keyword evidence="2" id="KW-0472">Membrane</keyword>
<accession>A0ABZ2MAA7</accession>
<evidence type="ECO:0000313" key="3">
    <source>
        <dbReference type="EMBL" id="WXB19438.1"/>
    </source>
</evidence>